<dbReference type="AlphaFoldDB" id="A0A1H9F3F4"/>
<dbReference type="RefSeq" id="WP_091452061.1">
    <property type="nucleotide sequence ID" value="NZ_FOGD01000001.1"/>
</dbReference>
<evidence type="ECO:0000313" key="2">
    <source>
        <dbReference type="Proteomes" id="UP000199766"/>
    </source>
</evidence>
<accession>A0A1H9F3F4</accession>
<evidence type="ECO:0008006" key="3">
    <source>
        <dbReference type="Google" id="ProtNLM"/>
    </source>
</evidence>
<sequence length="123" mass="13646">MTKNQMQRPSCAAGVPVQMDLPAIPLPPFAPRWPNMGTGDYTALELFIAGEFVTVERFRQLTESTRLPAAVGRLKKLGWPIDKVTVPEPSRRNRSRHVAVFHLPKKYIQQVPASAVQQAGVSV</sequence>
<protein>
    <recommendedName>
        <fullName evidence="3">Helix-turn-helix domain-containing protein</fullName>
    </recommendedName>
</protein>
<evidence type="ECO:0000313" key="1">
    <source>
        <dbReference type="EMBL" id="SEQ32514.1"/>
    </source>
</evidence>
<gene>
    <name evidence="1" type="ORF">SAMN02982919_00446</name>
</gene>
<dbReference type="STRING" id="180197.SAMN02982919_00446"/>
<reference evidence="1 2" key="1">
    <citation type="submission" date="2016-10" db="EMBL/GenBank/DDBJ databases">
        <authorList>
            <person name="de Groot N.N."/>
        </authorList>
    </citation>
    <scope>NUCLEOTIDE SEQUENCE [LARGE SCALE GENOMIC DNA]</scope>
    <source>
        <strain evidence="1 2">ATCC 35958</strain>
    </source>
</reference>
<organism evidence="1 2">
    <name type="scientific">Giesbergeria anulus</name>
    <dbReference type="NCBI Taxonomy" id="180197"/>
    <lineage>
        <taxon>Bacteria</taxon>
        <taxon>Pseudomonadati</taxon>
        <taxon>Pseudomonadota</taxon>
        <taxon>Betaproteobacteria</taxon>
        <taxon>Burkholderiales</taxon>
        <taxon>Comamonadaceae</taxon>
        <taxon>Giesbergeria</taxon>
    </lineage>
</organism>
<dbReference type="Proteomes" id="UP000199766">
    <property type="component" value="Unassembled WGS sequence"/>
</dbReference>
<proteinExistence type="predicted"/>
<name>A0A1H9F3F4_9BURK</name>
<dbReference type="OrthoDB" id="8906785at2"/>
<dbReference type="EMBL" id="FOGD01000001">
    <property type="protein sequence ID" value="SEQ32514.1"/>
    <property type="molecule type" value="Genomic_DNA"/>
</dbReference>
<keyword evidence="2" id="KW-1185">Reference proteome</keyword>